<name>A0A6C0ETC3_9ZZZZ</name>
<dbReference type="AlphaFoldDB" id="A0A6C0ETC3"/>
<dbReference type="GO" id="GO:0003676">
    <property type="term" value="F:nucleic acid binding"/>
    <property type="evidence" value="ECO:0007669"/>
    <property type="project" value="InterPro"/>
</dbReference>
<accession>A0A6C0ETC3</accession>
<sequence>MKQACITSFFQNKTNAKHQISIVNTVPKINLSSSKIQIPVQHTLFFDGCSKGNPGPAGAGAVIYQGNTEIWSKSLFVGNNSTNNVAEYTGLIIGLHEAVNKKIKELIVKGDSMLVIKQMKGEYKVNSKDMLRLYENAKGFEKYFDKIVYEHVYRDHNKRADQLSNEGLHAQMNKK</sequence>
<dbReference type="CDD" id="cd09279">
    <property type="entry name" value="RNase_HI_like"/>
    <property type="match status" value="1"/>
</dbReference>
<dbReference type="SUPFAM" id="SSF53098">
    <property type="entry name" value="Ribonuclease H-like"/>
    <property type="match status" value="1"/>
</dbReference>
<dbReference type="PANTHER" id="PTHR46387:SF2">
    <property type="entry name" value="RIBONUCLEASE HI"/>
    <property type="match status" value="1"/>
</dbReference>
<proteinExistence type="predicted"/>
<dbReference type="InterPro" id="IPR036397">
    <property type="entry name" value="RNaseH_sf"/>
</dbReference>
<dbReference type="EMBL" id="MN738927">
    <property type="protein sequence ID" value="QHT31931.1"/>
    <property type="molecule type" value="Genomic_DNA"/>
</dbReference>
<organism evidence="2">
    <name type="scientific">viral metagenome</name>
    <dbReference type="NCBI Taxonomy" id="1070528"/>
    <lineage>
        <taxon>unclassified sequences</taxon>
        <taxon>metagenomes</taxon>
        <taxon>organismal metagenomes</taxon>
    </lineage>
</organism>
<protein>
    <recommendedName>
        <fullName evidence="1">RNase H type-1 domain-containing protein</fullName>
    </recommendedName>
</protein>
<dbReference type="Gene3D" id="3.30.420.10">
    <property type="entry name" value="Ribonuclease H-like superfamily/Ribonuclease H"/>
    <property type="match status" value="1"/>
</dbReference>
<dbReference type="Pfam" id="PF13456">
    <property type="entry name" value="RVT_3"/>
    <property type="match status" value="1"/>
</dbReference>
<dbReference type="PANTHER" id="PTHR46387">
    <property type="entry name" value="POLYNUCLEOTIDYL TRANSFERASE, RIBONUCLEASE H-LIKE SUPERFAMILY PROTEIN"/>
    <property type="match status" value="1"/>
</dbReference>
<evidence type="ECO:0000313" key="2">
    <source>
        <dbReference type="EMBL" id="QHT31931.1"/>
    </source>
</evidence>
<dbReference type="GO" id="GO:0004523">
    <property type="term" value="F:RNA-DNA hybrid ribonuclease activity"/>
    <property type="evidence" value="ECO:0007669"/>
    <property type="project" value="InterPro"/>
</dbReference>
<reference evidence="2" key="1">
    <citation type="journal article" date="2020" name="Nature">
        <title>Giant virus diversity and host interactions through global metagenomics.</title>
        <authorList>
            <person name="Schulz F."/>
            <person name="Roux S."/>
            <person name="Paez-Espino D."/>
            <person name="Jungbluth S."/>
            <person name="Walsh D.A."/>
            <person name="Denef V.J."/>
            <person name="McMahon K.D."/>
            <person name="Konstantinidis K.T."/>
            <person name="Eloe-Fadrosh E.A."/>
            <person name="Kyrpides N.C."/>
            <person name="Woyke T."/>
        </authorList>
    </citation>
    <scope>NUCLEOTIDE SEQUENCE</scope>
    <source>
        <strain evidence="2">GVMAG-M-3300009155-48</strain>
    </source>
</reference>
<dbReference type="InterPro" id="IPR002156">
    <property type="entry name" value="RNaseH_domain"/>
</dbReference>
<dbReference type="InterPro" id="IPR012337">
    <property type="entry name" value="RNaseH-like_sf"/>
</dbReference>
<dbReference type="PROSITE" id="PS50879">
    <property type="entry name" value="RNASE_H_1"/>
    <property type="match status" value="1"/>
</dbReference>
<evidence type="ECO:0000259" key="1">
    <source>
        <dbReference type="PROSITE" id="PS50879"/>
    </source>
</evidence>
<feature type="domain" description="RNase H type-1" evidence="1">
    <location>
        <begin position="38"/>
        <end position="169"/>
    </location>
</feature>